<gene>
    <name evidence="5" type="ORF">SAMN05192529_13820</name>
</gene>
<keyword evidence="2 3" id="KW-0732">Signal</keyword>
<evidence type="ECO:0000256" key="2">
    <source>
        <dbReference type="ARBA" id="ARBA00022729"/>
    </source>
</evidence>
<feature type="signal peptide" evidence="3">
    <location>
        <begin position="1"/>
        <end position="21"/>
    </location>
</feature>
<evidence type="ECO:0000256" key="3">
    <source>
        <dbReference type="SAM" id="SignalP"/>
    </source>
</evidence>
<dbReference type="CDD" id="cd14658">
    <property type="entry name" value="Imelysin-like_IrpA"/>
    <property type="match status" value="1"/>
</dbReference>
<protein>
    <submittedName>
        <fullName evidence="5">Predicted lipoprotein</fullName>
    </submittedName>
</protein>
<reference evidence="5 6" key="1">
    <citation type="submission" date="2016-10" db="EMBL/GenBank/DDBJ databases">
        <authorList>
            <person name="de Groot N.N."/>
        </authorList>
    </citation>
    <scope>NUCLEOTIDE SEQUENCE [LARGE SCALE GENOMIC DNA]</scope>
    <source>
        <strain evidence="5 6">Vu-144</strain>
    </source>
</reference>
<evidence type="ECO:0000259" key="4">
    <source>
        <dbReference type="Pfam" id="PF09375"/>
    </source>
</evidence>
<organism evidence="5 6">
    <name type="scientific">Arachidicoccus rhizosphaerae</name>
    <dbReference type="NCBI Taxonomy" id="551991"/>
    <lineage>
        <taxon>Bacteria</taxon>
        <taxon>Pseudomonadati</taxon>
        <taxon>Bacteroidota</taxon>
        <taxon>Chitinophagia</taxon>
        <taxon>Chitinophagales</taxon>
        <taxon>Chitinophagaceae</taxon>
        <taxon>Arachidicoccus</taxon>
    </lineage>
</organism>
<evidence type="ECO:0000256" key="1">
    <source>
        <dbReference type="ARBA" id="ARBA00004196"/>
    </source>
</evidence>
<dbReference type="Pfam" id="PF09375">
    <property type="entry name" value="Peptidase_M75"/>
    <property type="match status" value="1"/>
</dbReference>
<feature type="chain" id="PRO_5011616136" evidence="3">
    <location>
        <begin position="22"/>
        <end position="358"/>
    </location>
</feature>
<dbReference type="STRING" id="551991.SAMN05192529_13820"/>
<feature type="domain" description="Imelysin-like" evidence="4">
    <location>
        <begin position="53"/>
        <end position="343"/>
    </location>
</feature>
<dbReference type="Gene3D" id="1.20.1420.20">
    <property type="entry name" value="M75 peptidase, HXXE motif"/>
    <property type="match status" value="1"/>
</dbReference>
<name>A0A1H4CWN8_9BACT</name>
<evidence type="ECO:0000313" key="5">
    <source>
        <dbReference type="EMBL" id="SEA64797.1"/>
    </source>
</evidence>
<dbReference type="GO" id="GO:0030313">
    <property type="term" value="C:cell envelope"/>
    <property type="evidence" value="ECO:0007669"/>
    <property type="project" value="UniProtKB-SubCell"/>
</dbReference>
<keyword evidence="5" id="KW-0449">Lipoprotein</keyword>
<dbReference type="Proteomes" id="UP000199041">
    <property type="component" value="Unassembled WGS sequence"/>
</dbReference>
<dbReference type="InterPro" id="IPR018976">
    <property type="entry name" value="Imelysin-like"/>
</dbReference>
<dbReference type="InterPro" id="IPR034982">
    <property type="entry name" value="Imelysin-like_IrpA"/>
</dbReference>
<dbReference type="AlphaFoldDB" id="A0A1H4CWN8"/>
<dbReference type="RefSeq" id="WP_091401381.1">
    <property type="nucleotide sequence ID" value="NZ_FNQY01000038.1"/>
</dbReference>
<sequence>MKKLFLPAVVIASLMSVSVMSCSKSDSPSNSQDIQEVETKALSDFVSVLGNPLYSDFTSEATTLDNAVKALVANPTAENQATAQAAWKTVRVVWEQSEGFLIGPVEDDNYDPNMDTWPTDRNAIDNLLKTNSNITSDELNNTDDALKGFHPLEYLLWETNPADYTDAEKNYMTALSSNILSNVKALQASWTDGGFGNEITNPGADSRYKTKQEALEAIANALIDICNEVGESKMPVPFGNTATDADSTQTESPYSHNSIVDFKNNIQGAYNSYTCSYGGATGTSLSSLVQVNNKNLDNQIRTAFQNAIKSFDGFGDITFEKAIYNNRTIVQNVITQVAALKTQVEDGLVPYIQQYVKD</sequence>
<dbReference type="OrthoDB" id="9764688at2"/>
<dbReference type="InterPro" id="IPR038352">
    <property type="entry name" value="Imelysin_sf"/>
</dbReference>
<comment type="subcellular location">
    <subcellularLocation>
        <location evidence="1">Cell envelope</location>
    </subcellularLocation>
</comment>
<dbReference type="EMBL" id="FNQY01000038">
    <property type="protein sequence ID" value="SEA64797.1"/>
    <property type="molecule type" value="Genomic_DNA"/>
</dbReference>
<evidence type="ECO:0000313" key="6">
    <source>
        <dbReference type="Proteomes" id="UP000199041"/>
    </source>
</evidence>
<dbReference type="PROSITE" id="PS51257">
    <property type="entry name" value="PROKAR_LIPOPROTEIN"/>
    <property type="match status" value="1"/>
</dbReference>
<accession>A0A1H4CWN8</accession>
<proteinExistence type="predicted"/>
<keyword evidence="6" id="KW-1185">Reference proteome</keyword>